<organism evidence="2">
    <name type="scientific">Physcomitrium patens</name>
    <name type="common">Spreading-leaved earth moss</name>
    <name type="synonym">Physcomitrella patens</name>
    <dbReference type="NCBI Taxonomy" id="3218"/>
    <lineage>
        <taxon>Eukaryota</taxon>
        <taxon>Viridiplantae</taxon>
        <taxon>Streptophyta</taxon>
        <taxon>Embryophyta</taxon>
        <taxon>Bryophyta</taxon>
        <taxon>Bryophytina</taxon>
        <taxon>Bryopsida</taxon>
        <taxon>Funariidae</taxon>
        <taxon>Funariales</taxon>
        <taxon>Funariaceae</taxon>
        <taxon>Physcomitrium</taxon>
    </lineage>
</organism>
<gene>
    <name evidence="2" type="ORF">PHYPA_003642</name>
</gene>
<evidence type="ECO:0000313" key="2">
    <source>
        <dbReference type="EMBL" id="PNR60849.1"/>
    </source>
</evidence>
<evidence type="ECO:0000313" key="3">
    <source>
        <dbReference type="EnsemblPlants" id="PAC:32935265.CDS.1"/>
    </source>
</evidence>
<reference evidence="3" key="3">
    <citation type="submission" date="2020-12" db="UniProtKB">
        <authorList>
            <consortium name="EnsemblPlants"/>
        </authorList>
    </citation>
    <scope>IDENTIFICATION</scope>
</reference>
<dbReference type="Proteomes" id="UP000006727">
    <property type="component" value="Chromosome 2"/>
</dbReference>
<keyword evidence="4" id="KW-1185">Reference proteome</keyword>
<reference evidence="2 4" key="2">
    <citation type="journal article" date="2018" name="Plant J.">
        <title>The Physcomitrella patens chromosome-scale assembly reveals moss genome structure and evolution.</title>
        <authorList>
            <person name="Lang D."/>
            <person name="Ullrich K.K."/>
            <person name="Murat F."/>
            <person name="Fuchs J."/>
            <person name="Jenkins J."/>
            <person name="Haas F.B."/>
            <person name="Piednoel M."/>
            <person name="Gundlach H."/>
            <person name="Van Bel M."/>
            <person name="Meyberg R."/>
            <person name="Vives C."/>
            <person name="Morata J."/>
            <person name="Symeonidi A."/>
            <person name="Hiss M."/>
            <person name="Muchero W."/>
            <person name="Kamisugi Y."/>
            <person name="Saleh O."/>
            <person name="Blanc G."/>
            <person name="Decker E.L."/>
            <person name="van Gessel N."/>
            <person name="Grimwood J."/>
            <person name="Hayes R.D."/>
            <person name="Graham S.W."/>
            <person name="Gunter L.E."/>
            <person name="McDaniel S.F."/>
            <person name="Hoernstein S.N.W."/>
            <person name="Larsson A."/>
            <person name="Li F.W."/>
            <person name="Perroud P.F."/>
            <person name="Phillips J."/>
            <person name="Ranjan P."/>
            <person name="Rokshar D.S."/>
            <person name="Rothfels C.J."/>
            <person name="Schneider L."/>
            <person name="Shu S."/>
            <person name="Stevenson D.W."/>
            <person name="Thummler F."/>
            <person name="Tillich M."/>
            <person name="Villarreal Aguilar J.C."/>
            <person name="Widiez T."/>
            <person name="Wong G.K."/>
            <person name="Wymore A."/>
            <person name="Zhang Y."/>
            <person name="Zimmer A.D."/>
            <person name="Quatrano R.S."/>
            <person name="Mayer K.F.X."/>
            <person name="Goodstein D."/>
            <person name="Casacuberta J.M."/>
            <person name="Vandepoele K."/>
            <person name="Reski R."/>
            <person name="Cuming A.C."/>
            <person name="Tuskan G.A."/>
            <person name="Maumus F."/>
            <person name="Salse J."/>
            <person name="Schmutz J."/>
            <person name="Rensing S.A."/>
        </authorList>
    </citation>
    <scope>NUCLEOTIDE SEQUENCE [LARGE SCALE GENOMIC DNA]</scope>
    <source>
        <strain evidence="3 4">cv. Gransden 2004</strain>
    </source>
</reference>
<accession>A0A2K1L496</accession>
<dbReference type="InParanoid" id="A0A2K1L496"/>
<evidence type="ECO:0000256" key="1">
    <source>
        <dbReference type="SAM" id="MobiDB-lite"/>
    </source>
</evidence>
<sequence length="113" mass="12638">MRLRRGILGRVVMPIAYHRHRSRGHATAKARVESTRRTPCSHPSATAKLVPGADCVHPSWHGFCSFTTCRLTTEAAHPLALRTRFQKQLRLSWHSTPAPVSTAPSSYGWDLEP</sequence>
<dbReference type="EnsemblPlants" id="Pp3c2_34708V3.1">
    <property type="protein sequence ID" value="PAC:32935265.CDS.1"/>
    <property type="gene ID" value="Pp3c2_34708"/>
</dbReference>
<dbReference type="EMBL" id="ABEU02000002">
    <property type="protein sequence ID" value="PNR60849.1"/>
    <property type="molecule type" value="Genomic_DNA"/>
</dbReference>
<reference evidence="2 4" key="1">
    <citation type="journal article" date="2008" name="Science">
        <title>The Physcomitrella genome reveals evolutionary insights into the conquest of land by plants.</title>
        <authorList>
            <person name="Rensing S."/>
            <person name="Lang D."/>
            <person name="Zimmer A."/>
            <person name="Terry A."/>
            <person name="Salamov A."/>
            <person name="Shapiro H."/>
            <person name="Nishiyama T."/>
            <person name="Perroud P.-F."/>
            <person name="Lindquist E."/>
            <person name="Kamisugi Y."/>
            <person name="Tanahashi T."/>
            <person name="Sakakibara K."/>
            <person name="Fujita T."/>
            <person name="Oishi K."/>
            <person name="Shin-I T."/>
            <person name="Kuroki Y."/>
            <person name="Toyoda A."/>
            <person name="Suzuki Y."/>
            <person name="Hashimoto A."/>
            <person name="Yamaguchi K."/>
            <person name="Sugano A."/>
            <person name="Kohara Y."/>
            <person name="Fujiyama A."/>
            <person name="Anterola A."/>
            <person name="Aoki S."/>
            <person name="Ashton N."/>
            <person name="Barbazuk W.B."/>
            <person name="Barker E."/>
            <person name="Bennetzen J."/>
            <person name="Bezanilla M."/>
            <person name="Blankenship R."/>
            <person name="Cho S.H."/>
            <person name="Dutcher S."/>
            <person name="Estelle M."/>
            <person name="Fawcett J.A."/>
            <person name="Gundlach H."/>
            <person name="Hanada K."/>
            <person name="Heyl A."/>
            <person name="Hicks K.A."/>
            <person name="Hugh J."/>
            <person name="Lohr M."/>
            <person name="Mayer K."/>
            <person name="Melkozernov A."/>
            <person name="Murata T."/>
            <person name="Nelson D."/>
            <person name="Pils B."/>
            <person name="Prigge M."/>
            <person name="Reiss B."/>
            <person name="Renner T."/>
            <person name="Rombauts S."/>
            <person name="Rushton P."/>
            <person name="Sanderfoot A."/>
            <person name="Schween G."/>
            <person name="Shiu S.-H."/>
            <person name="Stueber K."/>
            <person name="Theodoulou F.L."/>
            <person name="Tu H."/>
            <person name="Van de Peer Y."/>
            <person name="Verrier P.J."/>
            <person name="Waters E."/>
            <person name="Wood A."/>
            <person name="Yang L."/>
            <person name="Cove D."/>
            <person name="Cuming A."/>
            <person name="Hasebe M."/>
            <person name="Lucas S."/>
            <person name="Mishler D.B."/>
            <person name="Reski R."/>
            <person name="Grigoriev I."/>
            <person name="Quatrano R.S."/>
            <person name="Boore J.L."/>
        </authorList>
    </citation>
    <scope>NUCLEOTIDE SEQUENCE [LARGE SCALE GENOMIC DNA]</scope>
    <source>
        <strain evidence="3 4">cv. Gransden 2004</strain>
    </source>
</reference>
<evidence type="ECO:0000313" key="4">
    <source>
        <dbReference type="Proteomes" id="UP000006727"/>
    </source>
</evidence>
<dbReference type="Gramene" id="Pp3c2_34708V3.1">
    <property type="protein sequence ID" value="PAC:32935265.CDS.1"/>
    <property type="gene ID" value="Pp3c2_34708"/>
</dbReference>
<name>A0A2K1L496_PHYPA</name>
<feature type="region of interest" description="Disordered" evidence="1">
    <location>
        <begin position="22"/>
        <end position="44"/>
    </location>
</feature>
<dbReference type="AlphaFoldDB" id="A0A2K1L496"/>
<protein>
    <submittedName>
        <fullName evidence="2 3">Uncharacterized protein</fullName>
    </submittedName>
</protein>
<proteinExistence type="predicted"/>